<dbReference type="OrthoDB" id="148966at2"/>
<dbReference type="Gene3D" id="3.40.50.1000">
    <property type="entry name" value="HAD superfamily/HAD-like"/>
    <property type="match status" value="2"/>
</dbReference>
<keyword evidence="2" id="KW-0378">Hydrolase</keyword>
<dbReference type="PANTHER" id="PTHR19288:SF46">
    <property type="entry name" value="HALOACID DEHALOGENASE-LIKE HYDROLASE DOMAIN-CONTAINING PROTEIN 2"/>
    <property type="match status" value="1"/>
</dbReference>
<dbReference type="PANTHER" id="PTHR19288">
    <property type="entry name" value="4-NITROPHENYLPHOSPHATASE-RELATED"/>
    <property type="match status" value="1"/>
</dbReference>
<dbReference type="RefSeq" id="WP_008483234.1">
    <property type="nucleotide sequence ID" value="NZ_AMRI01000005.1"/>
</dbReference>
<comment type="caution">
    <text evidence="2">The sequence shown here is derived from an EMBL/GenBank/DDBJ whole genome shotgun (WGS) entry which is preliminary data.</text>
</comment>
<proteinExistence type="predicted"/>
<sequence>MIEGLLCDLDGVLLVNDQPLPGALEAAQELKATLPLAFVTNSTRLTPKALAAKLVGLGLDISPKFILSPLSVAQSLLAERGIRRLWSLVAEGIQSAFDDYQQDQHHPEALVLGDIGPDWDYRCLNAAFNCLHQNPGIPVISLGLSTYYQGPQGLRLDVGPFARLLAEASGAELLVCGKPQQGIFALGAERLGLAPAQLAMVGDDLDTDVRAAQQAGLTGILVRTGKFRQQALDQGGKAPDVILDGLWALPAWLRAR</sequence>
<accession>K2JNV1</accession>
<dbReference type="GO" id="GO:0016791">
    <property type="term" value="F:phosphatase activity"/>
    <property type="evidence" value="ECO:0007669"/>
    <property type="project" value="TreeGrafter"/>
</dbReference>
<dbReference type="GO" id="GO:0046872">
    <property type="term" value="F:metal ion binding"/>
    <property type="evidence" value="ECO:0007669"/>
    <property type="project" value="UniProtKB-KW"/>
</dbReference>
<dbReference type="eggNOG" id="COG0647">
    <property type="taxonomic scope" value="Bacteria"/>
</dbReference>
<evidence type="ECO:0000256" key="1">
    <source>
        <dbReference type="ARBA" id="ARBA00022723"/>
    </source>
</evidence>
<dbReference type="EMBL" id="AMRI01000005">
    <property type="protein sequence ID" value="EKE76157.1"/>
    <property type="molecule type" value="Genomic_DNA"/>
</dbReference>
<dbReference type="InterPro" id="IPR036412">
    <property type="entry name" value="HAD-like_sf"/>
</dbReference>
<organism evidence="2 3">
    <name type="scientific">Gallaecimonas xiamenensis 3-C-1</name>
    <dbReference type="NCBI Taxonomy" id="745411"/>
    <lineage>
        <taxon>Bacteria</taxon>
        <taxon>Pseudomonadati</taxon>
        <taxon>Pseudomonadota</taxon>
        <taxon>Gammaproteobacteria</taxon>
        <taxon>Enterobacterales</taxon>
        <taxon>Gallaecimonadaceae</taxon>
        <taxon>Gallaecimonas</taxon>
    </lineage>
</organism>
<protein>
    <submittedName>
        <fullName evidence="2">HAD-superfamily hydrolase</fullName>
    </submittedName>
</protein>
<dbReference type="NCBIfam" id="TIGR01460">
    <property type="entry name" value="HAD-SF-IIA"/>
    <property type="match status" value="1"/>
</dbReference>
<gene>
    <name evidence="2" type="ORF">B3C1_04595</name>
</gene>
<dbReference type="Pfam" id="PF13344">
    <property type="entry name" value="Hydrolase_6"/>
    <property type="match status" value="1"/>
</dbReference>
<reference evidence="2 3" key="1">
    <citation type="journal article" date="2012" name="J. Bacteriol.">
        <title>Genome Sequence of Gallaecimonas xiamenensis Type Strain 3-C-1.</title>
        <authorList>
            <person name="Lai Q."/>
            <person name="Wang L."/>
            <person name="Wang W."/>
            <person name="Shao Z."/>
        </authorList>
    </citation>
    <scope>NUCLEOTIDE SEQUENCE [LARGE SCALE GENOMIC DNA]</scope>
    <source>
        <strain evidence="2 3">3-C-1</strain>
    </source>
</reference>
<dbReference type="GO" id="GO:0005737">
    <property type="term" value="C:cytoplasm"/>
    <property type="evidence" value="ECO:0007669"/>
    <property type="project" value="TreeGrafter"/>
</dbReference>
<keyword evidence="3" id="KW-1185">Reference proteome</keyword>
<dbReference type="PATRIC" id="fig|745411.4.peg.909"/>
<dbReference type="InterPro" id="IPR023214">
    <property type="entry name" value="HAD_sf"/>
</dbReference>
<dbReference type="AlphaFoldDB" id="K2JNV1"/>
<name>K2JNV1_9GAMM</name>
<dbReference type="Pfam" id="PF13242">
    <property type="entry name" value="Hydrolase_like"/>
    <property type="match status" value="1"/>
</dbReference>
<dbReference type="STRING" id="745411.B3C1_04595"/>
<dbReference type="Proteomes" id="UP000006755">
    <property type="component" value="Unassembled WGS sequence"/>
</dbReference>
<evidence type="ECO:0000313" key="3">
    <source>
        <dbReference type="Proteomes" id="UP000006755"/>
    </source>
</evidence>
<dbReference type="InterPro" id="IPR006357">
    <property type="entry name" value="HAD-SF_hydro_IIA"/>
</dbReference>
<evidence type="ECO:0000313" key="2">
    <source>
        <dbReference type="EMBL" id="EKE76157.1"/>
    </source>
</evidence>
<keyword evidence="1" id="KW-0479">Metal-binding</keyword>
<dbReference type="SUPFAM" id="SSF56784">
    <property type="entry name" value="HAD-like"/>
    <property type="match status" value="1"/>
</dbReference>